<feature type="compositionally biased region" description="Low complexity" evidence="13">
    <location>
        <begin position="41"/>
        <end position="61"/>
    </location>
</feature>
<feature type="compositionally biased region" description="Polar residues" evidence="13">
    <location>
        <begin position="22"/>
        <end position="33"/>
    </location>
</feature>
<dbReference type="InterPro" id="IPR008271">
    <property type="entry name" value="Ser/Thr_kinase_AS"/>
</dbReference>
<feature type="compositionally biased region" description="Basic and acidic residues" evidence="13">
    <location>
        <begin position="121"/>
        <end position="134"/>
    </location>
</feature>
<feature type="compositionally biased region" description="Polar residues" evidence="13">
    <location>
        <begin position="855"/>
        <end position="867"/>
    </location>
</feature>
<feature type="compositionally biased region" description="Basic and acidic residues" evidence="13">
    <location>
        <begin position="92"/>
        <end position="108"/>
    </location>
</feature>
<feature type="compositionally biased region" description="Basic residues" evidence="13">
    <location>
        <begin position="789"/>
        <end position="800"/>
    </location>
</feature>
<evidence type="ECO:0000256" key="10">
    <source>
        <dbReference type="PIRSR" id="PIRSR630616-2"/>
    </source>
</evidence>
<feature type="domain" description="Protein kinase" evidence="14">
    <location>
        <begin position="224"/>
        <end position="639"/>
    </location>
</feature>
<dbReference type="OrthoDB" id="68483at2759"/>
<evidence type="ECO:0000256" key="7">
    <source>
        <dbReference type="ARBA" id="ARBA00047899"/>
    </source>
</evidence>
<dbReference type="InterPro" id="IPR017441">
    <property type="entry name" value="Protein_kinase_ATP_BS"/>
</dbReference>
<feature type="compositionally biased region" description="Low complexity" evidence="13">
    <location>
        <begin position="812"/>
        <end position="822"/>
    </location>
</feature>
<keyword evidence="4 10" id="KW-0547">Nucleotide-binding</keyword>
<dbReference type="PROSITE" id="PS00108">
    <property type="entry name" value="PROTEIN_KINASE_ST"/>
    <property type="match status" value="1"/>
</dbReference>
<feature type="compositionally biased region" description="Basic and acidic residues" evidence="13">
    <location>
        <begin position="1"/>
        <end position="18"/>
    </location>
</feature>
<feature type="compositionally biased region" description="Low complexity" evidence="13">
    <location>
        <begin position="157"/>
        <end position="190"/>
    </location>
</feature>
<reference evidence="15" key="1">
    <citation type="submission" date="2021-11" db="EMBL/GenBank/DDBJ databases">
        <authorList>
            <person name="Herlambang A."/>
            <person name="Guo Y."/>
            <person name="Takashima Y."/>
            <person name="Nishizawa T."/>
        </authorList>
    </citation>
    <scope>NUCLEOTIDE SEQUENCE</scope>
    <source>
        <strain evidence="15">E1425</strain>
    </source>
</reference>
<dbReference type="Gene3D" id="1.10.510.10">
    <property type="entry name" value="Transferase(Phosphotransferase) domain 1"/>
    <property type="match status" value="1"/>
</dbReference>
<keyword evidence="16" id="KW-1185">Reference proteome</keyword>
<dbReference type="CDD" id="cd14008">
    <property type="entry name" value="STKc_LKB1_CaMKK"/>
    <property type="match status" value="1"/>
</dbReference>
<dbReference type="PROSITE" id="PS50011">
    <property type="entry name" value="PROTEIN_KINASE_DOM"/>
    <property type="match status" value="1"/>
</dbReference>
<reference evidence="15" key="2">
    <citation type="journal article" date="2022" name="Microbiol. Resour. Announc.">
        <title>Whole-Genome Sequence of Entomortierella parvispora E1425, a Mucoromycotan Fungus Associated with Burkholderiaceae-Related Endosymbiotic Bacteria.</title>
        <authorList>
            <person name="Herlambang A."/>
            <person name="Guo Y."/>
            <person name="Takashima Y."/>
            <person name="Narisawa K."/>
            <person name="Ohta H."/>
            <person name="Nishizawa T."/>
        </authorList>
    </citation>
    <scope>NUCLEOTIDE SEQUENCE</scope>
    <source>
        <strain evidence="15">E1425</strain>
    </source>
</reference>
<feature type="compositionally biased region" description="Basic and acidic residues" evidence="13">
    <location>
        <begin position="711"/>
        <end position="720"/>
    </location>
</feature>
<evidence type="ECO:0000256" key="2">
    <source>
        <dbReference type="ARBA" id="ARBA00022527"/>
    </source>
</evidence>
<evidence type="ECO:0000256" key="3">
    <source>
        <dbReference type="ARBA" id="ARBA00022679"/>
    </source>
</evidence>
<dbReference type="GO" id="GO:0005524">
    <property type="term" value="F:ATP binding"/>
    <property type="evidence" value="ECO:0007669"/>
    <property type="project" value="UniProtKB-UniRule"/>
</dbReference>
<dbReference type="InterPro" id="IPR011009">
    <property type="entry name" value="Kinase-like_dom_sf"/>
</dbReference>
<evidence type="ECO:0000259" key="14">
    <source>
        <dbReference type="PROSITE" id="PS50011"/>
    </source>
</evidence>
<dbReference type="SUPFAM" id="SSF56112">
    <property type="entry name" value="Protein kinase-like (PK-like)"/>
    <property type="match status" value="1"/>
</dbReference>
<dbReference type="Pfam" id="PF00069">
    <property type="entry name" value="Pkinase"/>
    <property type="match status" value="3"/>
</dbReference>
<keyword evidence="2" id="KW-0723">Serine/threonine-protein kinase</keyword>
<dbReference type="AlphaFoldDB" id="A0A9P3H6P0"/>
<evidence type="ECO:0000256" key="1">
    <source>
        <dbReference type="ARBA" id="ARBA00012513"/>
    </source>
</evidence>
<dbReference type="SMART" id="SM00220">
    <property type="entry name" value="S_TKc"/>
    <property type="match status" value="1"/>
</dbReference>
<feature type="region of interest" description="Disordered" evidence="13">
    <location>
        <begin position="812"/>
        <end position="840"/>
    </location>
</feature>
<organism evidence="15 16">
    <name type="scientific">Entomortierella parvispora</name>
    <dbReference type="NCBI Taxonomy" id="205924"/>
    <lineage>
        <taxon>Eukaryota</taxon>
        <taxon>Fungi</taxon>
        <taxon>Fungi incertae sedis</taxon>
        <taxon>Mucoromycota</taxon>
        <taxon>Mortierellomycotina</taxon>
        <taxon>Mortierellomycetes</taxon>
        <taxon>Mortierellales</taxon>
        <taxon>Mortierellaceae</taxon>
        <taxon>Entomortierella</taxon>
    </lineage>
</organism>
<name>A0A9P3H6P0_9FUNG</name>
<comment type="catalytic activity">
    <reaction evidence="7">
        <text>L-threonyl-[protein] + ATP = O-phospho-L-threonyl-[protein] + ADP + H(+)</text>
        <dbReference type="Rhea" id="RHEA:46608"/>
        <dbReference type="Rhea" id="RHEA-COMP:11060"/>
        <dbReference type="Rhea" id="RHEA-COMP:11605"/>
        <dbReference type="ChEBI" id="CHEBI:15378"/>
        <dbReference type="ChEBI" id="CHEBI:30013"/>
        <dbReference type="ChEBI" id="CHEBI:30616"/>
        <dbReference type="ChEBI" id="CHEBI:61977"/>
        <dbReference type="ChEBI" id="CHEBI:456216"/>
        <dbReference type="EC" id="2.7.11.1"/>
    </reaction>
</comment>
<evidence type="ECO:0000256" key="12">
    <source>
        <dbReference type="PROSITE-ProRule" id="PRU10141"/>
    </source>
</evidence>
<comment type="caution">
    <text evidence="15">The sequence shown here is derived from an EMBL/GenBank/DDBJ whole genome shotgun (WGS) entry which is preliminary data.</text>
</comment>
<feature type="compositionally biased region" description="Low complexity" evidence="13">
    <location>
        <begin position="136"/>
        <end position="150"/>
    </location>
</feature>
<dbReference type="Gene3D" id="3.30.200.20">
    <property type="entry name" value="Phosphorylase Kinase, domain 1"/>
    <property type="match status" value="1"/>
</dbReference>
<evidence type="ECO:0000256" key="5">
    <source>
        <dbReference type="ARBA" id="ARBA00022777"/>
    </source>
</evidence>
<gene>
    <name evidence="15" type="ORF">EMPS_03387</name>
</gene>
<keyword evidence="6 10" id="KW-0067">ATP-binding</keyword>
<evidence type="ECO:0000256" key="9">
    <source>
        <dbReference type="PIRSR" id="PIRSR630616-1"/>
    </source>
</evidence>
<dbReference type="PROSITE" id="PS00107">
    <property type="entry name" value="PROTEIN_KINASE_ATP"/>
    <property type="match status" value="1"/>
</dbReference>
<dbReference type="Proteomes" id="UP000827284">
    <property type="component" value="Unassembled WGS sequence"/>
</dbReference>
<dbReference type="InterPro" id="IPR030616">
    <property type="entry name" value="Aur-like"/>
</dbReference>
<feature type="region of interest" description="Disordered" evidence="13">
    <location>
        <begin position="703"/>
        <end position="771"/>
    </location>
</feature>
<comment type="catalytic activity">
    <reaction evidence="8">
        <text>L-seryl-[protein] + ATP = O-phospho-L-seryl-[protein] + ADP + H(+)</text>
        <dbReference type="Rhea" id="RHEA:17989"/>
        <dbReference type="Rhea" id="RHEA-COMP:9863"/>
        <dbReference type="Rhea" id="RHEA-COMP:11604"/>
        <dbReference type="ChEBI" id="CHEBI:15378"/>
        <dbReference type="ChEBI" id="CHEBI:29999"/>
        <dbReference type="ChEBI" id="CHEBI:30616"/>
        <dbReference type="ChEBI" id="CHEBI:83421"/>
        <dbReference type="ChEBI" id="CHEBI:456216"/>
        <dbReference type="EC" id="2.7.11.1"/>
    </reaction>
</comment>
<evidence type="ECO:0000256" key="8">
    <source>
        <dbReference type="ARBA" id="ARBA00048679"/>
    </source>
</evidence>
<dbReference type="FunFam" id="3.30.200.20:FF:000206">
    <property type="entry name" value="Serine/threonine-protein kinase Ssp1"/>
    <property type="match status" value="1"/>
</dbReference>
<proteinExistence type="predicted"/>
<evidence type="ECO:0000313" key="15">
    <source>
        <dbReference type="EMBL" id="GJJ71037.1"/>
    </source>
</evidence>
<protein>
    <recommendedName>
        <fullName evidence="1">non-specific serine/threonine protein kinase</fullName>
        <ecNumber evidence="1">2.7.11.1</ecNumber>
    </recommendedName>
</protein>
<dbReference type="EC" id="2.7.11.1" evidence="1"/>
<evidence type="ECO:0000256" key="4">
    <source>
        <dbReference type="ARBA" id="ARBA00022741"/>
    </source>
</evidence>
<dbReference type="EMBL" id="BQFW01000004">
    <property type="protein sequence ID" value="GJJ71037.1"/>
    <property type="molecule type" value="Genomic_DNA"/>
</dbReference>
<feature type="region of interest" description="Disordered" evidence="13">
    <location>
        <begin position="1"/>
        <end position="205"/>
    </location>
</feature>
<dbReference type="GO" id="GO:0004674">
    <property type="term" value="F:protein serine/threonine kinase activity"/>
    <property type="evidence" value="ECO:0007669"/>
    <property type="project" value="UniProtKB-KW"/>
</dbReference>
<keyword evidence="5 15" id="KW-0418">Kinase</keyword>
<feature type="region of interest" description="Disordered" evidence="13">
    <location>
        <begin position="784"/>
        <end position="803"/>
    </location>
</feature>
<feature type="binding site" evidence="10">
    <location>
        <position position="413"/>
    </location>
    <ligand>
        <name>ATP</name>
        <dbReference type="ChEBI" id="CHEBI:30616"/>
    </ligand>
</feature>
<sequence>MRPRQEQEQWSKQQDLRVVRRGSSSAISNNSTTDMDDNPSDQDSFQDTSTSPSPSNMSSPGGASGRKSRTARLRLSLKSLRTPKSLPQLPNSEDRDSTSPRASVEEPRSASADLQTFESRTSIERNDNRQRDNKNAATSSFSTSAPKTSSRFSFIHSPIPTSPSSSRPAHNRSNTTPLQSSSPSSFGTSPRRGVISPSPLPVKETHTMMKDYDPATGNKMINKYMIVRELGRGVHGKVKLCRDTETNELCAIKIVDKTTRRRLGRSQLSNEQKIRREIAIMKKCIHPNVVRLIEVIDDPNARKIYMVLEYMEGGEVRWKDTEDKPILPLQGARTIFRDVVLGLEYREFYNAQDRYSDPSTAVHLQQLIMVPLLPFWGGFFFLPYPVHTQGIIHRDIKPANLLLSVDGSVKISDFGVSHFSEKNSLEHDLESSPIVEKGFHIPDSHVTPPSPIVSMFSGRNSAPPGGLHDQSRQSSTITQLQQWGDDLELAKTAGSPAFFAPELCYASDYATLQSPTIASASQTSFVVSPLPRANSFSSSTTGLAINPIVNPTRPPITKAIDVWALGVTLYCFVYGRCPFIADTEFELFNIIPRKQAVFPSSVPGRDHVDSGLKDLLSRLLEKDVFKRITLKEIKEHPWVTEDLVDAARWRIETDPSNYQRVHVTDDEVKGAVTIMDKIKNRIRKLSVSLSNFTLNRRRSRSISSTYTPGKFTHDGADNAHTHYSVTGRDPSPSPFIERPNSVCSNTSSIDEVDEGDEHSGQSGSGSSAQNTTSYVGRRRLFQAPQTQQHQHHYQHQHHHQQQQFPLLQHFTQHTQSHYQSSHQHPHQAIPMSAQARRTYSDDQLAEHPLYASGSASTSQLFGTSAGSSNGGNLRGHSGLSKSWISGSSSGGTTTITSSSPSTGGQAAAVEISALSLQQQHQQAQPHMWLGQRRPSALVSDVLHEHQDDESFQESESTPRPAARTIFPDESLVACE</sequence>
<evidence type="ECO:0000256" key="6">
    <source>
        <dbReference type="ARBA" id="ARBA00022840"/>
    </source>
</evidence>
<feature type="region of interest" description="Disordered" evidence="13">
    <location>
        <begin position="855"/>
        <end position="906"/>
    </location>
</feature>
<accession>A0A9P3H6P0</accession>
<feature type="compositionally biased region" description="Low complexity" evidence="13">
    <location>
        <begin position="877"/>
        <end position="904"/>
    </location>
</feature>
<evidence type="ECO:0000313" key="16">
    <source>
        <dbReference type="Proteomes" id="UP000827284"/>
    </source>
</evidence>
<dbReference type="InterPro" id="IPR000719">
    <property type="entry name" value="Prot_kinase_dom"/>
</dbReference>
<feature type="binding site" evidence="10 12">
    <location>
        <position position="253"/>
    </location>
    <ligand>
        <name>ATP</name>
        <dbReference type="ChEBI" id="CHEBI:30616"/>
    </ligand>
</feature>
<evidence type="ECO:0000256" key="13">
    <source>
        <dbReference type="SAM" id="MobiDB-lite"/>
    </source>
</evidence>
<feature type="cross-link" description="Glycyl lysine isopeptide (Lys-Gly) (interchain with G-Cter in SUMO2)" evidence="11">
    <location>
        <position position="397"/>
    </location>
</feature>
<evidence type="ECO:0000256" key="11">
    <source>
        <dbReference type="PIRSR" id="PIRSR630616-3"/>
    </source>
</evidence>
<keyword evidence="3" id="KW-0808">Transferase</keyword>
<feature type="active site" description="Proton acceptor" evidence="9">
    <location>
        <position position="395"/>
    </location>
</feature>
<dbReference type="PANTHER" id="PTHR24350">
    <property type="entry name" value="SERINE/THREONINE-PROTEIN KINASE IAL-RELATED"/>
    <property type="match status" value="1"/>
</dbReference>